<organism evidence="4 5">
    <name type="scientific">Sphagnum jensenii</name>
    <dbReference type="NCBI Taxonomy" id="128206"/>
    <lineage>
        <taxon>Eukaryota</taxon>
        <taxon>Viridiplantae</taxon>
        <taxon>Streptophyta</taxon>
        <taxon>Embryophyta</taxon>
        <taxon>Bryophyta</taxon>
        <taxon>Sphagnophytina</taxon>
        <taxon>Sphagnopsida</taxon>
        <taxon>Sphagnales</taxon>
        <taxon>Sphagnaceae</taxon>
        <taxon>Sphagnum</taxon>
    </lineage>
</organism>
<feature type="region of interest" description="Disordered" evidence="2">
    <location>
        <begin position="1"/>
        <end position="62"/>
    </location>
</feature>
<feature type="domain" description="HMA" evidence="3">
    <location>
        <begin position="61"/>
        <end position="125"/>
    </location>
</feature>
<dbReference type="InterPro" id="IPR036163">
    <property type="entry name" value="HMA_dom_sf"/>
</dbReference>
<dbReference type="EMBL" id="OZ023717">
    <property type="protein sequence ID" value="CAK9866612.1"/>
    <property type="molecule type" value="Genomic_DNA"/>
</dbReference>
<evidence type="ECO:0000256" key="2">
    <source>
        <dbReference type="SAM" id="MobiDB-lite"/>
    </source>
</evidence>
<dbReference type="PROSITE" id="PS50846">
    <property type="entry name" value="HMA_2"/>
    <property type="match status" value="1"/>
</dbReference>
<dbReference type="PANTHER" id="PTHR22814">
    <property type="entry name" value="COPPER TRANSPORT PROTEIN ATOX1-RELATED"/>
    <property type="match status" value="1"/>
</dbReference>
<feature type="region of interest" description="Disordered" evidence="2">
    <location>
        <begin position="139"/>
        <end position="168"/>
    </location>
</feature>
<feature type="compositionally biased region" description="Basic and acidic residues" evidence="2">
    <location>
        <begin position="148"/>
        <end position="163"/>
    </location>
</feature>
<name>A0ABP1AW38_9BRYO</name>
<keyword evidence="1" id="KW-0479">Metal-binding</keyword>
<protein>
    <recommendedName>
        <fullName evidence="3">HMA domain-containing protein</fullName>
    </recommendedName>
</protein>
<evidence type="ECO:0000313" key="5">
    <source>
        <dbReference type="Proteomes" id="UP001497522"/>
    </source>
</evidence>
<dbReference type="Gene3D" id="3.30.70.100">
    <property type="match status" value="1"/>
</dbReference>
<accession>A0ABP1AW38</accession>
<dbReference type="InterPro" id="IPR006121">
    <property type="entry name" value="HMA_dom"/>
</dbReference>
<proteinExistence type="predicted"/>
<evidence type="ECO:0000259" key="3">
    <source>
        <dbReference type="PROSITE" id="PS50846"/>
    </source>
</evidence>
<gene>
    <name evidence="4" type="ORF">CSSPJE1EN2_LOCUS9607</name>
</gene>
<feature type="compositionally biased region" description="Basic and acidic residues" evidence="2">
    <location>
        <begin position="396"/>
        <end position="407"/>
    </location>
</feature>
<evidence type="ECO:0000256" key="1">
    <source>
        <dbReference type="ARBA" id="ARBA00022723"/>
    </source>
</evidence>
<feature type="compositionally biased region" description="Polar residues" evidence="2">
    <location>
        <begin position="416"/>
        <end position="426"/>
    </location>
</feature>
<keyword evidence="5" id="KW-1185">Reference proteome</keyword>
<feature type="region of interest" description="Disordered" evidence="2">
    <location>
        <begin position="313"/>
        <end position="352"/>
    </location>
</feature>
<reference evidence="4" key="1">
    <citation type="submission" date="2024-03" db="EMBL/GenBank/DDBJ databases">
        <authorList>
            <consortium name="ELIXIR-Norway"/>
            <consortium name="Elixir Norway"/>
        </authorList>
    </citation>
    <scope>NUCLEOTIDE SEQUENCE</scope>
</reference>
<feature type="compositionally biased region" description="Basic and acidic residues" evidence="2">
    <location>
        <begin position="29"/>
        <end position="46"/>
    </location>
</feature>
<evidence type="ECO:0000313" key="4">
    <source>
        <dbReference type="EMBL" id="CAK9866612.1"/>
    </source>
</evidence>
<dbReference type="Proteomes" id="UP001497522">
    <property type="component" value="Chromosome 16"/>
</dbReference>
<sequence>MAAMNEVMMNHGNRDPKWMAETYRPGNAENKKHMDPQRMENRKQREAAPTQPKASSKAPEIPQTHFRVHLCCNKCEEKAREEAGEVPGVVSLITDARESRVTVLGAADPAAVLKKLKKHVDKKAMYWPADVPVQKVVGGQNASAGGGERGEKVQGKGGNREVNMDAAGPGMNQRRMVETVRPDQRMVDPRKVEPILAGPRMIDPRMVDPRMVDPRMIDPRMVDPRMIDPRMVDPRMVDPRMIDPRMVDPRERRGHDMRRVRFADQVEMRGGDGRAEMRPVDPRQMRGGDVRAEMQPAYPRDMRAAEVREGWLVDPRDPRGGEMRAMRPVDPREMRGGDMRELRPVDPRGMRRPIDAREMHPYEYAPRDMRPVFPRTEMRGDPRDYRYTDYPYYSTRPRDADLHEYQPKDSYFSDYRPSQNYPANYSTAPVSFYEEGVTNPYYRN</sequence>
<dbReference type="SUPFAM" id="SSF55008">
    <property type="entry name" value="HMA, heavy metal-associated domain"/>
    <property type="match status" value="1"/>
</dbReference>
<feature type="region of interest" description="Disordered" evidence="2">
    <location>
        <begin position="390"/>
        <end position="426"/>
    </location>
</feature>
<dbReference type="PANTHER" id="PTHR22814:SF336">
    <property type="entry name" value="HEAVY METAL-ASSOCIATED ISOPRENYLATED PLANT PROTEIN 23"/>
    <property type="match status" value="1"/>
</dbReference>